<sequence>MSGSAVSSGRPGSGEDKANAVEGNGNGVGEAERNSAMLKEKRPGLPKTLSAATLKDRLTKLAGAPLGVSNSVAKLQASVDFVPAQIPRRRRLQTISVATWSTMIIITTFTWFFLCSFPPLWPFLLLYYVWARWIDNSPNQGGRRTRWVMNLSFFKYFSEYYPVQLLKEADLPPDRPYLFGYHPHGIIGTGAFVTFATQASGFAEAYPGINPRLLTLTTNFQMPFYRDILLALGICSVSKESCSNILKSGPGAAITIVVGGAAESLAAHPGTADLTLRKRLGFIKVAIQHGADLVPVFSFGENDIYQQMPNEKGTTVYALQRKFQSMFGFTLPLFHGRGLLNYNIGLMPYRRRIVVVIGRPIHVTKMEKPSLEEVYKYQRLYIDELTRIWDTYKDQFAKTRLRELNIVE</sequence>
<comment type="pathway">
    <text evidence="2 16">Glycerolipid metabolism; triacylglycerol biosynthesis.</text>
</comment>
<evidence type="ECO:0000256" key="11">
    <source>
        <dbReference type="ARBA" id="ARBA00022989"/>
    </source>
</evidence>
<evidence type="ECO:0000256" key="3">
    <source>
        <dbReference type="ARBA" id="ARBA00005189"/>
    </source>
</evidence>
<feature type="transmembrane region" description="Helical" evidence="16">
    <location>
        <begin position="97"/>
        <end position="130"/>
    </location>
</feature>
<feature type="compositionally biased region" description="Basic and acidic residues" evidence="17">
    <location>
        <begin position="30"/>
        <end position="42"/>
    </location>
</feature>
<comment type="pathway">
    <text evidence="3">Lipid metabolism.</text>
</comment>
<organism evidence="18 19">
    <name type="scientific">Coprinopsis marcescibilis</name>
    <name type="common">Agaric fungus</name>
    <name type="synonym">Psathyrella marcescibilis</name>
    <dbReference type="NCBI Taxonomy" id="230819"/>
    <lineage>
        <taxon>Eukaryota</taxon>
        <taxon>Fungi</taxon>
        <taxon>Dikarya</taxon>
        <taxon>Basidiomycota</taxon>
        <taxon>Agaricomycotina</taxon>
        <taxon>Agaricomycetes</taxon>
        <taxon>Agaricomycetidae</taxon>
        <taxon>Agaricales</taxon>
        <taxon>Agaricineae</taxon>
        <taxon>Psathyrellaceae</taxon>
        <taxon>Coprinopsis</taxon>
    </lineage>
</organism>
<dbReference type="Pfam" id="PF03982">
    <property type="entry name" value="DAGAT"/>
    <property type="match status" value="1"/>
</dbReference>
<keyword evidence="9" id="KW-0319">Glycerol metabolism</keyword>
<accession>A0A5C3KIR5</accession>
<dbReference type="PANTHER" id="PTHR12317:SF0">
    <property type="entry name" value="ACYLTRANSFERASE"/>
    <property type="match status" value="1"/>
</dbReference>
<dbReference type="EMBL" id="ML210318">
    <property type="protein sequence ID" value="TFK19942.1"/>
    <property type="molecule type" value="Genomic_DNA"/>
</dbReference>
<comment type="caution">
    <text evidence="16">Lacks conserved residue(s) required for the propagation of feature annotation.</text>
</comment>
<keyword evidence="7" id="KW-0808">Transferase</keyword>
<comment type="catalytic activity">
    <reaction evidence="15 16">
        <text>an acyl-CoA + a 1,2-diacyl-sn-glycerol = a triacyl-sn-glycerol + CoA</text>
        <dbReference type="Rhea" id="RHEA:10868"/>
        <dbReference type="ChEBI" id="CHEBI:17815"/>
        <dbReference type="ChEBI" id="CHEBI:57287"/>
        <dbReference type="ChEBI" id="CHEBI:58342"/>
        <dbReference type="ChEBI" id="CHEBI:64615"/>
        <dbReference type="EC" id="2.3.1.20"/>
    </reaction>
</comment>
<name>A0A5C3KIR5_COPMA</name>
<evidence type="ECO:0000256" key="12">
    <source>
        <dbReference type="ARBA" id="ARBA00023098"/>
    </source>
</evidence>
<keyword evidence="10 16" id="KW-0256">Endoplasmic reticulum</keyword>
<dbReference type="Proteomes" id="UP000307440">
    <property type="component" value="Unassembled WGS sequence"/>
</dbReference>
<dbReference type="UniPathway" id="UPA00282"/>
<evidence type="ECO:0000313" key="19">
    <source>
        <dbReference type="Proteomes" id="UP000307440"/>
    </source>
</evidence>
<keyword evidence="6 16" id="KW-0444">Lipid biosynthesis</keyword>
<evidence type="ECO:0000256" key="1">
    <source>
        <dbReference type="ARBA" id="ARBA00004477"/>
    </source>
</evidence>
<dbReference type="EC" id="2.3.1.20" evidence="5 16"/>
<dbReference type="PANTHER" id="PTHR12317">
    <property type="entry name" value="DIACYLGLYCEROL O-ACYLTRANSFERASE"/>
    <property type="match status" value="1"/>
</dbReference>
<evidence type="ECO:0000256" key="5">
    <source>
        <dbReference type="ARBA" id="ARBA00013244"/>
    </source>
</evidence>
<evidence type="ECO:0000256" key="9">
    <source>
        <dbReference type="ARBA" id="ARBA00022798"/>
    </source>
</evidence>
<reference evidence="18 19" key="1">
    <citation type="journal article" date="2019" name="Nat. Ecol. Evol.">
        <title>Megaphylogeny resolves global patterns of mushroom evolution.</title>
        <authorList>
            <person name="Varga T."/>
            <person name="Krizsan K."/>
            <person name="Foldi C."/>
            <person name="Dima B."/>
            <person name="Sanchez-Garcia M."/>
            <person name="Sanchez-Ramirez S."/>
            <person name="Szollosi G.J."/>
            <person name="Szarkandi J.G."/>
            <person name="Papp V."/>
            <person name="Albert L."/>
            <person name="Andreopoulos W."/>
            <person name="Angelini C."/>
            <person name="Antonin V."/>
            <person name="Barry K.W."/>
            <person name="Bougher N.L."/>
            <person name="Buchanan P."/>
            <person name="Buyck B."/>
            <person name="Bense V."/>
            <person name="Catcheside P."/>
            <person name="Chovatia M."/>
            <person name="Cooper J."/>
            <person name="Damon W."/>
            <person name="Desjardin D."/>
            <person name="Finy P."/>
            <person name="Geml J."/>
            <person name="Haridas S."/>
            <person name="Hughes K."/>
            <person name="Justo A."/>
            <person name="Karasinski D."/>
            <person name="Kautmanova I."/>
            <person name="Kiss B."/>
            <person name="Kocsube S."/>
            <person name="Kotiranta H."/>
            <person name="LaButti K.M."/>
            <person name="Lechner B.E."/>
            <person name="Liimatainen K."/>
            <person name="Lipzen A."/>
            <person name="Lukacs Z."/>
            <person name="Mihaltcheva S."/>
            <person name="Morgado L.N."/>
            <person name="Niskanen T."/>
            <person name="Noordeloos M.E."/>
            <person name="Ohm R.A."/>
            <person name="Ortiz-Santana B."/>
            <person name="Ovrebo C."/>
            <person name="Racz N."/>
            <person name="Riley R."/>
            <person name="Savchenko A."/>
            <person name="Shiryaev A."/>
            <person name="Soop K."/>
            <person name="Spirin V."/>
            <person name="Szebenyi C."/>
            <person name="Tomsovsky M."/>
            <person name="Tulloss R.E."/>
            <person name="Uehling J."/>
            <person name="Grigoriev I.V."/>
            <person name="Vagvolgyi C."/>
            <person name="Papp T."/>
            <person name="Martin F.M."/>
            <person name="Miettinen O."/>
            <person name="Hibbett D.S."/>
            <person name="Nagy L.G."/>
        </authorList>
    </citation>
    <scope>NUCLEOTIDE SEQUENCE [LARGE SCALE GENOMIC DNA]</scope>
    <source>
        <strain evidence="18 19">CBS 121175</strain>
    </source>
</reference>
<evidence type="ECO:0000256" key="10">
    <source>
        <dbReference type="ARBA" id="ARBA00022824"/>
    </source>
</evidence>
<evidence type="ECO:0000256" key="16">
    <source>
        <dbReference type="RuleBase" id="RU367023"/>
    </source>
</evidence>
<comment type="function">
    <text evidence="16">Catalyzes the terminal and only committed step in triacylglycerol synthesis by using diacylglycerol and fatty acyl CoA as substrates.</text>
</comment>
<keyword evidence="19" id="KW-1185">Reference proteome</keyword>
<gene>
    <name evidence="18" type="ORF">FA15DRAFT_673969</name>
</gene>
<dbReference type="GO" id="GO:0005789">
    <property type="term" value="C:endoplasmic reticulum membrane"/>
    <property type="evidence" value="ECO:0007669"/>
    <property type="project" value="UniProtKB-SubCell"/>
</dbReference>
<dbReference type="GO" id="GO:0004144">
    <property type="term" value="F:diacylglycerol O-acyltransferase activity"/>
    <property type="evidence" value="ECO:0007669"/>
    <property type="project" value="UniProtKB-UniRule"/>
</dbReference>
<evidence type="ECO:0000313" key="18">
    <source>
        <dbReference type="EMBL" id="TFK19942.1"/>
    </source>
</evidence>
<proteinExistence type="inferred from homology"/>
<evidence type="ECO:0000256" key="17">
    <source>
        <dbReference type="SAM" id="MobiDB-lite"/>
    </source>
</evidence>
<evidence type="ECO:0000256" key="13">
    <source>
        <dbReference type="ARBA" id="ARBA00023136"/>
    </source>
</evidence>
<keyword evidence="11 16" id="KW-1133">Transmembrane helix</keyword>
<protein>
    <recommendedName>
        <fullName evidence="5 16">Diacylglycerol O-acyltransferase</fullName>
        <ecNumber evidence="5 16">2.3.1.20</ecNumber>
    </recommendedName>
</protein>
<dbReference type="AlphaFoldDB" id="A0A5C3KIR5"/>
<keyword evidence="14 16" id="KW-0012">Acyltransferase</keyword>
<evidence type="ECO:0000256" key="8">
    <source>
        <dbReference type="ARBA" id="ARBA00022692"/>
    </source>
</evidence>
<dbReference type="InterPro" id="IPR007130">
    <property type="entry name" value="DAGAT"/>
</dbReference>
<evidence type="ECO:0000256" key="2">
    <source>
        <dbReference type="ARBA" id="ARBA00004771"/>
    </source>
</evidence>
<comment type="similarity">
    <text evidence="4 16">Belongs to the diacylglycerol acyltransferase family.</text>
</comment>
<feature type="region of interest" description="Disordered" evidence="17">
    <location>
        <begin position="1"/>
        <end position="42"/>
    </location>
</feature>
<keyword evidence="12 16" id="KW-0443">Lipid metabolism</keyword>
<dbReference type="STRING" id="230819.A0A5C3KIR5"/>
<keyword evidence="13 16" id="KW-0472">Membrane</keyword>
<evidence type="ECO:0000256" key="6">
    <source>
        <dbReference type="ARBA" id="ARBA00022516"/>
    </source>
</evidence>
<evidence type="ECO:0000256" key="15">
    <source>
        <dbReference type="ARBA" id="ARBA00048109"/>
    </source>
</evidence>
<evidence type="ECO:0000256" key="4">
    <source>
        <dbReference type="ARBA" id="ARBA00005420"/>
    </source>
</evidence>
<comment type="subcellular location">
    <subcellularLocation>
        <location evidence="1 16">Endoplasmic reticulum membrane</location>
        <topology evidence="1 16">Multi-pass membrane protein</topology>
    </subcellularLocation>
</comment>
<evidence type="ECO:0000256" key="14">
    <source>
        <dbReference type="ARBA" id="ARBA00023315"/>
    </source>
</evidence>
<dbReference type="OrthoDB" id="264532at2759"/>
<dbReference type="CDD" id="cd07987">
    <property type="entry name" value="LPLAT_MGAT-like"/>
    <property type="match status" value="1"/>
</dbReference>
<dbReference type="GO" id="GO:0019432">
    <property type="term" value="P:triglyceride biosynthetic process"/>
    <property type="evidence" value="ECO:0007669"/>
    <property type="project" value="UniProtKB-UniRule"/>
</dbReference>
<dbReference type="GO" id="GO:0006071">
    <property type="term" value="P:glycerol metabolic process"/>
    <property type="evidence" value="ECO:0007669"/>
    <property type="project" value="UniProtKB-UniRule"/>
</dbReference>
<evidence type="ECO:0000256" key="7">
    <source>
        <dbReference type="ARBA" id="ARBA00022679"/>
    </source>
</evidence>
<keyword evidence="8 16" id="KW-0812">Transmembrane</keyword>